<evidence type="ECO:0000313" key="5">
    <source>
        <dbReference type="EMBL" id="GBB99563.1"/>
    </source>
</evidence>
<dbReference type="Proteomes" id="UP000615446">
    <property type="component" value="Unassembled WGS sequence"/>
</dbReference>
<keyword evidence="3" id="KW-0964">Secreted</keyword>
<evidence type="ECO:0000313" key="7">
    <source>
        <dbReference type="Proteomes" id="UP000247702"/>
    </source>
</evidence>
<evidence type="ECO:0000313" key="6">
    <source>
        <dbReference type="EMBL" id="GET01440.1"/>
    </source>
</evidence>
<evidence type="ECO:0000256" key="1">
    <source>
        <dbReference type="ARBA" id="ARBA00004340"/>
    </source>
</evidence>
<sequence length="140" mass="15886">MFTITLSCLVIGDSTKRAFSIEIDKDKCVDHLKFMIKTKKHPRFDTISSDELDIWKVDVPLDKLNDKISPTNIKTMLSGEELSPLSKIGDVFSDNLAENNINVLVQFPDDVQKDYKSIIERINSLEVKLAQLQNSLESKS</sequence>
<feature type="domain" description="Crinkler effector protein N-terminal" evidence="4">
    <location>
        <begin position="4"/>
        <end position="106"/>
    </location>
</feature>
<dbReference type="Proteomes" id="UP000247702">
    <property type="component" value="Unassembled WGS sequence"/>
</dbReference>
<dbReference type="InterPro" id="IPR045379">
    <property type="entry name" value="Crinkler_N"/>
</dbReference>
<dbReference type="GO" id="GO:0043657">
    <property type="term" value="C:host cell"/>
    <property type="evidence" value="ECO:0007669"/>
    <property type="project" value="UniProtKB-SubCell"/>
</dbReference>
<reference evidence="6" key="2">
    <citation type="submission" date="2019-10" db="EMBL/GenBank/DDBJ databases">
        <title>Conservation and host-specific expression of non-tandemly repeated heterogenous ribosome RNA gene in arbuscular mycorrhizal fungi.</title>
        <authorList>
            <person name="Maeda T."/>
            <person name="Kobayashi Y."/>
            <person name="Nakagawa T."/>
            <person name="Ezawa T."/>
            <person name="Yamaguchi K."/>
            <person name="Bino T."/>
            <person name="Nishimoto Y."/>
            <person name="Shigenobu S."/>
            <person name="Kawaguchi M."/>
        </authorList>
    </citation>
    <scope>NUCLEOTIDE SEQUENCE</scope>
    <source>
        <strain evidence="6">HR1</strain>
    </source>
</reference>
<dbReference type="EMBL" id="BEXD01002846">
    <property type="protein sequence ID" value="GBB99563.1"/>
    <property type="molecule type" value="Genomic_DNA"/>
</dbReference>
<evidence type="ECO:0000256" key="2">
    <source>
        <dbReference type="ARBA" id="ARBA00004613"/>
    </source>
</evidence>
<dbReference type="Pfam" id="PF20147">
    <property type="entry name" value="Crinkler"/>
    <property type="match status" value="1"/>
</dbReference>
<accession>A0A2Z6RBQ2</accession>
<gene>
    <name evidence="6" type="ORF">RCL2_002784800</name>
    <name evidence="5" type="ORF">RclHR1_03560018</name>
</gene>
<comment type="caution">
    <text evidence="5">The sequence shown here is derived from an EMBL/GenBank/DDBJ whole genome shotgun (WGS) entry which is preliminary data.</text>
</comment>
<keyword evidence="7" id="KW-1185">Reference proteome</keyword>
<protein>
    <recommendedName>
        <fullName evidence="4">Crinkler effector protein N-terminal domain-containing protein</fullName>
    </recommendedName>
</protein>
<evidence type="ECO:0000256" key="3">
    <source>
        <dbReference type="ARBA" id="ARBA00022525"/>
    </source>
</evidence>
<dbReference type="EMBL" id="BLAL01000300">
    <property type="protein sequence ID" value="GET01440.1"/>
    <property type="molecule type" value="Genomic_DNA"/>
</dbReference>
<reference evidence="5 7" key="1">
    <citation type="submission" date="2017-11" db="EMBL/GenBank/DDBJ databases">
        <title>The genome of Rhizophagus clarus HR1 reveals common genetic basis of auxotrophy among arbuscular mycorrhizal fungi.</title>
        <authorList>
            <person name="Kobayashi Y."/>
        </authorList>
    </citation>
    <scope>NUCLEOTIDE SEQUENCE [LARGE SCALE GENOMIC DNA]</scope>
    <source>
        <strain evidence="5 7">HR1</strain>
    </source>
</reference>
<name>A0A2Z6RBQ2_9GLOM</name>
<dbReference type="AlphaFoldDB" id="A0A2Z6RBQ2"/>
<dbReference type="GO" id="GO:0005576">
    <property type="term" value="C:extracellular region"/>
    <property type="evidence" value="ECO:0007669"/>
    <property type="project" value="UniProtKB-SubCell"/>
</dbReference>
<evidence type="ECO:0000259" key="4">
    <source>
        <dbReference type="Pfam" id="PF20147"/>
    </source>
</evidence>
<proteinExistence type="predicted"/>
<dbReference type="OrthoDB" id="2673191at2759"/>
<comment type="subcellular location">
    <subcellularLocation>
        <location evidence="1">Host cell</location>
    </subcellularLocation>
    <subcellularLocation>
        <location evidence="2">Secreted</location>
    </subcellularLocation>
</comment>
<organism evidence="5 7">
    <name type="scientific">Rhizophagus clarus</name>
    <dbReference type="NCBI Taxonomy" id="94130"/>
    <lineage>
        <taxon>Eukaryota</taxon>
        <taxon>Fungi</taxon>
        <taxon>Fungi incertae sedis</taxon>
        <taxon>Mucoromycota</taxon>
        <taxon>Glomeromycotina</taxon>
        <taxon>Glomeromycetes</taxon>
        <taxon>Glomerales</taxon>
        <taxon>Glomeraceae</taxon>
        <taxon>Rhizophagus</taxon>
    </lineage>
</organism>